<accession>A0AAD8L2S4</accession>
<name>A0AAD8L2S4_TARER</name>
<gene>
    <name evidence="1" type="ORF">QVD17_00145</name>
</gene>
<dbReference type="EMBL" id="JAUHHV010000001">
    <property type="protein sequence ID" value="KAK1434405.1"/>
    <property type="molecule type" value="Genomic_DNA"/>
</dbReference>
<dbReference type="AlphaFoldDB" id="A0AAD8L2S4"/>
<protein>
    <submittedName>
        <fullName evidence="1">Uncharacterized protein</fullName>
    </submittedName>
</protein>
<evidence type="ECO:0000313" key="1">
    <source>
        <dbReference type="EMBL" id="KAK1434405.1"/>
    </source>
</evidence>
<proteinExistence type="predicted"/>
<keyword evidence="2" id="KW-1185">Reference proteome</keyword>
<sequence length="73" mass="8441">MKPKGNEAGAFQIFEKKMERDVRQIWILSPESFDDNHPSLDLLGTGKLQWIWSALETSPESFNGSGRHCKRHR</sequence>
<comment type="caution">
    <text evidence="1">The sequence shown here is derived from an EMBL/GenBank/DDBJ whole genome shotgun (WGS) entry which is preliminary data.</text>
</comment>
<dbReference type="Proteomes" id="UP001229421">
    <property type="component" value="Unassembled WGS sequence"/>
</dbReference>
<evidence type="ECO:0000313" key="2">
    <source>
        <dbReference type="Proteomes" id="UP001229421"/>
    </source>
</evidence>
<organism evidence="1 2">
    <name type="scientific">Tagetes erecta</name>
    <name type="common">African marigold</name>
    <dbReference type="NCBI Taxonomy" id="13708"/>
    <lineage>
        <taxon>Eukaryota</taxon>
        <taxon>Viridiplantae</taxon>
        <taxon>Streptophyta</taxon>
        <taxon>Embryophyta</taxon>
        <taxon>Tracheophyta</taxon>
        <taxon>Spermatophyta</taxon>
        <taxon>Magnoliopsida</taxon>
        <taxon>eudicotyledons</taxon>
        <taxon>Gunneridae</taxon>
        <taxon>Pentapetalae</taxon>
        <taxon>asterids</taxon>
        <taxon>campanulids</taxon>
        <taxon>Asterales</taxon>
        <taxon>Asteraceae</taxon>
        <taxon>Asteroideae</taxon>
        <taxon>Heliantheae alliance</taxon>
        <taxon>Tageteae</taxon>
        <taxon>Tagetes</taxon>
    </lineage>
</organism>
<reference evidence="1" key="1">
    <citation type="journal article" date="2023" name="bioRxiv">
        <title>Improved chromosome-level genome assembly for marigold (Tagetes erecta).</title>
        <authorList>
            <person name="Jiang F."/>
            <person name="Yuan L."/>
            <person name="Wang S."/>
            <person name="Wang H."/>
            <person name="Xu D."/>
            <person name="Wang A."/>
            <person name="Fan W."/>
        </authorList>
    </citation>
    <scope>NUCLEOTIDE SEQUENCE</scope>
    <source>
        <strain evidence="1">WSJ</strain>
        <tissue evidence="1">Leaf</tissue>
    </source>
</reference>